<dbReference type="Proteomes" id="UP000472320">
    <property type="component" value="Unassembled WGS sequence"/>
</dbReference>
<evidence type="ECO:0000256" key="4">
    <source>
        <dbReference type="ARBA" id="ARBA00022989"/>
    </source>
</evidence>
<keyword evidence="9" id="KW-1185">Reference proteome</keyword>
<sequence>MSGPATLFLVFIPYALAHYVSWLLRSLNAVLAPQLVAQANLTPAQLGMLTSTYFLAFAAAQLPVGIALDRYGPRRVQFVLLLVAALGTLAFAGGRDFTGLAVARALMGFGLAACFMSAIKALTTWLPAHKAPSVQGYLIAAGGLGAATSTLPVRLALHHMSWQWLMIWLACACVAVALLILLLAPTPPAAPPRPFSRNALAETFSHPVFRETAMLLLIPHTVFFGVQGLWIARWLADVPGFGEQAIAWLLYLGMAAVIFGSIGVGMLTEWATKRGWRTLDVAAAGVLLFVVLQCLFVMGWRSAQQLLPVVFMLLGCVTGMEYSIIAQAMPPALTGRASTCLNLLIFVGAFAVQAGFGQVIGCWRPSPLGHYPAVAYQCAFALLVLIQLPGLCRYLLRRFR</sequence>
<dbReference type="InterPro" id="IPR036259">
    <property type="entry name" value="MFS_trans_sf"/>
</dbReference>
<evidence type="ECO:0000256" key="3">
    <source>
        <dbReference type="ARBA" id="ARBA00022692"/>
    </source>
</evidence>
<keyword evidence="5 6" id="KW-0472">Membrane</keyword>
<dbReference type="PANTHER" id="PTHR43124">
    <property type="entry name" value="PURINE EFFLUX PUMP PBUE"/>
    <property type="match status" value="1"/>
</dbReference>
<dbReference type="InterPro" id="IPR050189">
    <property type="entry name" value="MFS_Efflux_Transporters"/>
</dbReference>
<dbReference type="InterPro" id="IPR011701">
    <property type="entry name" value="MFS"/>
</dbReference>
<dbReference type="EMBL" id="WNKX01000040">
    <property type="protein sequence ID" value="MTW14330.1"/>
    <property type="molecule type" value="Genomic_DNA"/>
</dbReference>
<feature type="transmembrane region" description="Helical" evidence="6">
    <location>
        <begin position="134"/>
        <end position="153"/>
    </location>
</feature>
<evidence type="ECO:0000256" key="2">
    <source>
        <dbReference type="ARBA" id="ARBA00022475"/>
    </source>
</evidence>
<feature type="transmembrane region" description="Helical" evidence="6">
    <location>
        <begin position="214"/>
        <end position="236"/>
    </location>
</feature>
<evidence type="ECO:0000313" key="9">
    <source>
        <dbReference type="Proteomes" id="UP000472320"/>
    </source>
</evidence>
<name>A0A6L6QQ38_9BURK</name>
<evidence type="ECO:0000256" key="5">
    <source>
        <dbReference type="ARBA" id="ARBA00023136"/>
    </source>
</evidence>
<organism evidence="8 9">
    <name type="scientific">Massilia eburnea</name>
    <dbReference type="NCBI Taxonomy" id="1776165"/>
    <lineage>
        <taxon>Bacteria</taxon>
        <taxon>Pseudomonadati</taxon>
        <taxon>Pseudomonadota</taxon>
        <taxon>Betaproteobacteria</taxon>
        <taxon>Burkholderiales</taxon>
        <taxon>Oxalobacteraceae</taxon>
        <taxon>Telluria group</taxon>
        <taxon>Massilia</taxon>
    </lineage>
</organism>
<proteinExistence type="predicted"/>
<feature type="transmembrane region" description="Helical" evidence="6">
    <location>
        <begin position="373"/>
        <end position="396"/>
    </location>
</feature>
<keyword evidence="3 6" id="KW-0812">Transmembrane</keyword>
<dbReference type="GO" id="GO:0005886">
    <property type="term" value="C:plasma membrane"/>
    <property type="evidence" value="ECO:0007669"/>
    <property type="project" value="UniProtKB-SubCell"/>
</dbReference>
<feature type="transmembrane region" description="Helical" evidence="6">
    <location>
        <begin position="100"/>
        <end position="122"/>
    </location>
</feature>
<feature type="transmembrane region" description="Helical" evidence="6">
    <location>
        <begin position="306"/>
        <end position="328"/>
    </location>
</feature>
<accession>A0A6L6QQ38</accession>
<feature type="transmembrane region" description="Helical" evidence="6">
    <location>
        <begin position="41"/>
        <end position="64"/>
    </location>
</feature>
<evidence type="ECO:0000313" key="8">
    <source>
        <dbReference type="EMBL" id="MTW14330.1"/>
    </source>
</evidence>
<dbReference type="PANTHER" id="PTHR43124:SF3">
    <property type="entry name" value="CHLORAMPHENICOL EFFLUX PUMP RV0191"/>
    <property type="match status" value="1"/>
</dbReference>
<gene>
    <name evidence="8" type="ORF">GM658_27310</name>
</gene>
<dbReference type="OrthoDB" id="5291895at2"/>
<feature type="transmembrane region" description="Helical" evidence="6">
    <location>
        <begin position="76"/>
        <end position="94"/>
    </location>
</feature>
<comment type="subcellular location">
    <subcellularLocation>
        <location evidence="1">Cell membrane</location>
        <topology evidence="1">Multi-pass membrane protein</topology>
    </subcellularLocation>
</comment>
<dbReference type="Pfam" id="PF07690">
    <property type="entry name" value="MFS_1"/>
    <property type="match status" value="1"/>
</dbReference>
<evidence type="ECO:0000256" key="1">
    <source>
        <dbReference type="ARBA" id="ARBA00004651"/>
    </source>
</evidence>
<evidence type="ECO:0000256" key="6">
    <source>
        <dbReference type="SAM" id="Phobius"/>
    </source>
</evidence>
<dbReference type="InterPro" id="IPR020846">
    <property type="entry name" value="MFS_dom"/>
</dbReference>
<dbReference type="GO" id="GO:0022857">
    <property type="term" value="F:transmembrane transporter activity"/>
    <property type="evidence" value="ECO:0007669"/>
    <property type="project" value="InterPro"/>
</dbReference>
<protein>
    <submittedName>
        <fullName evidence="8">MFS transporter</fullName>
    </submittedName>
</protein>
<evidence type="ECO:0000259" key="7">
    <source>
        <dbReference type="PROSITE" id="PS50850"/>
    </source>
</evidence>
<dbReference type="Gene3D" id="1.20.1250.20">
    <property type="entry name" value="MFS general substrate transporter like domains"/>
    <property type="match status" value="1"/>
</dbReference>
<dbReference type="AlphaFoldDB" id="A0A6L6QQ38"/>
<keyword evidence="4 6" id="KW-1133">Transmembrane helix</keyword>
<feature type="transmembrane region" description="Helical" evidence="6">
    <location>
        <begin position="279"/>
        <end position="300"/>
    </location>
</feature>
<feature type="transmembrane region" description="Helical" evidence="6">
    <location>
        <begin position="165"/>
        <end position="184"/>
    </location>
</feature>
<feature type="domain" description="Major facilitator superfamily (MFS) profile" evidence="7">
    <location>
        <begin position="6"/>
        <end position="400"/>
    </location>
</feature>
<feature type="transmembrane region" description="Helical" evidence="6">
    <location>
        <begin position="248"/>
        <end position="267"/>
    </location>
</feature>
<feature type="transmembrane region" description="Helical" evidence="6">
    <location>
        <begin position="340"/>
        <end position="361"/>
    </location>
</feature>
<dbReference type="SUPFAM" id="SSF103473">
    <property type="entry name" value="MFS general substrate transporter"/>
    <property type="match status" value="1"/>
</dbReference>
<keyword evidence="2" id="KW-1003">Cell membrane</keyword>
<comment type="caution">
    <text evidence="8">The sequence shown here is derived from an EMBL/GenBank/DDBJ whole genome shotgun (WGS) entry which is preliminary data.</text>
</comment>
<reference evidence="8 9" key="1">
    <citation type="submission" date="2019-11" db="EMBL/GenBank/DDBJ databases">
        <title>Type strains purchased from KCTC, JCM and DSMZ.</title>
        <authorList>
            <person name="Lu H."/>
        </authorList>
    </citation>
    <scope>NUCLEOTIDE SEQUENCE [LARGE SCALE GENOMIC DNA]</scope>
    <source>
        <strain evidence="8 9">JCM 31587</strain>
    </source>
</reference>
<dbReference type="PROSITE" id="PS50850">
    <property type="entry name" value="MFS"/>
    <property type="match status" value="1"/>
</dbReference>